<feature type="compositionally biased region" description="Acidic residues" evidence="1">
    <location>
        <begin position="46"/>
        <end position="58"/>
    </location>
</feature>
<sequence>MTEHTTSDATTVNPSELPYDPATDPDAQPESLSSKAPTQPNQAEGADVDEAPEELEGA</sequence>
<feature type="compositionally biased region" description="Polar residues" evidence="1">
    <location>
        <begin position="30"/>
        <end position="42"/>
    </location>
</feature>
<comment type="caution">
    <text evidence="2">The sequence shown here is derived from an EMBL/GenBank/DDBJ whole genome shotgun (WGS) entry which is preliminary data.</text>
</comment>
<organism evidence="2 3">
    <name type="scientific">Sanguibacter antarcticus</name>
    <dbReference type="NCBI Taxonomy" id="372484"/>
    <lineage>
        <taxon>Bacteria</taxon>
        <taxon>Bacillati</taxon>
        <taxon>Actinomycetota</taxon>
        <taxon>Actinomycetes</taxon>
        <taxon>Micrococcales</taxon>
        <taxon>Sanguibacteraceae</taxon>
        <taxon>Sanguibacter</taxon>
    </lineage>
</organism>
<keyword evidence="3" id="KW-1185">Reference proteome</keyword>
<evidence type="ECO:0000313" key="2">
    <source>
        <dbReference type="EMBL" id="PFG34485.1"/>
    </source>
</evidence>
<dbReference type="Proteomes" id="UP000225548">
    <property type="component" value="Unassembled WGS sequence"/>
</dbReference>
<dbReference type="RefSeq" id="WP_169925413.1">
    <property type="nucleotide sequence ID" value="NZ_PDJG01000001.1"/>
</dbReference>
<gene>
    <name evidence="2" type="ORF">ATL42_2395</name>
</gene>
<dbReference type="AlphaFoldDB" id="A0A2A9E846"/>
<accession>A0A2A9E846</accession>
<dbReference type="EMBL" id="PDJG01000001">
    <property type="protein sequence ID" value="PFG34485.1"/>
    <property type="molecule type" value="Genomic_DNA"/>
</dbReference>
<protein>
    <submittedName>
        <fullName evidence="2">Uncharacterized protein</fullName>
    </submittedName>
</protein>
<feature type="region of interest" description="Disordered" evidence="1">
    <location>
        <begin position="1"/>
        <end position="58"/>
    </location>
</feature>
<reference evidence="2 3" key="1">
    <citation type="submission" date="2017-10" db="EMBL/GenBank/DDBJ databases">
        <title>Sequencing the genomes of 1000 actinobacteria strains.</title>
        <authorList>
            <person name="Klenk H.-P."/>
        </authorList>
    </citation>
    <scope>NUCLEOTIDE SEQUENCE [LARGE SCALE GENOMIC DNA]</scope>
    <source>
        <strain evidence="2 3">DSM 18966</strain>
    </source>
</reference>
<evidence type="ECO:0000313" key="3">
    <source>
        <dbReference type="Proteomes" id="UP000225548"/>
    </source>
</evidence>
<proteinExistence type="predicted"/>
<evidence type="ECO:0000256" key="1">
    <source>
        <dbReference type="SAM" id="MobiDB-lite"/>
    </source>
</evidence>
<name>A0A2A9E846_9MICO</name>